<proteinExistence type="inferred from homology"/>
<dbReference type="CDD" id="cd05471">
    <property type="entry name" value="pepsin_like"/>
    <property type="match status" value="1"/>
</dbReference>
<dbReference type="PROSITE" id="PS51767">
    <property type="entry name" value="PEPTIDASE_A1"/>
    <property type="match status" value="1"/>
</dbReference>
<accession>A0A2T6ZEH4</accession>
<sequence>MKIRRMEYPDDGTHPEIRQVRAANAATYKYRQRGIPGPEVDGAQALRDAEDSLRRRGIPILEKRQASTNQIVTIGGGQTAPVSTGIIPVPTPKTPNSMGVGQDGGDLSYFSEVKFGSNNKPFILVIDTGSSDTWIPSDTCKSRACLAHHTYGSKDSKTLVSTARTFSIRYGSGQVEGTIVSDSVSFAGFNMNTSFGVATRVSDDFVYFPIDGIMGLGLQNASAQNVPTIMDELVAKRLINEKLFGIALARHTDAVNDGVVNFGAVDAGLFEGELNFMPSVSQNGLWEIKVDDASVDGRGAGISGRTAVIDSGTSLILVPPSDALKLHSIIPGAQTNGDVFAVPCNTTSNIEFTFGGVKYKVPPKDYVSEKINADEDICQSLVTGRQVLGKSMWLLGDVFLKNVYSVFDLDNSRVGFAPRKKADPPSTSKPTSSASGSSRAGSTPSSTAPAGSTTSRGRPTSTGNPKTGNASPFDTSGSAGGRGIAASVVGTGVSCLVAALVVVVAGL</sequence>
<evidence type="ECO:0000256" key="7">
    <source>
        <dbReference type="ARBA" id="ARBA00023136"/>
    </source>
</evidence>
<dbReference type="FunFam" id="2.40.70.10:FF:000060">
    <property type="entry name" value="Aspartic-type endopeptidase ctsD"/>
    <property type="match status" value="1"/>
</dbReference>
<feature type="compositionally biased region" description="Low complexity" evidence="13">
    <location>
        <begin position="425"/>
        <end position="463"/>
    </location>
</feature>
<keyword evidence="5 12" id="KW-0064">Aspartyl protease</keyword>
<evidence type="ECO:0000256" key="12">
    <source>
        <dbReference type="RuleBase" id="RU000454"/>
    </source>
</evidence>
<dbReference type="AlphaFoldDB" id="A0A2T6ZEH4"/>
<evidence type="ECO:0000256" key="3">
    <source>
        <dbReference type="ARBA" id="ARBA00022475"/>
    </source>
</evidence>
<feature type="disulfide bond" evidence="11">
    <location>
        <begin position="140"/>
        <end position="145"/>
    </location>
</feature>
<evidence type="ECO:0000256" key="11">
    <source>
        <dbReference type="PIRSR" id="PIRSR601461-2"/>
    </source>
</evidence>
<gene>
    <name evidence="16" type="ORF">B9Z19DRAFT_1057003</name>
</gene>
<keyword evidence="11" id="KW-1015">Disulfide bond</keyword>
<evidence type="ECO:0000256" key="2">
    <source>
        <dbReference type="ARBA" id="ARBA00007447"/>
    </source>
</evidence>
<evidence type="ECO:0000256" key="4">
    <source>
        <dbReference type="ARBA" id="ARBA00022670"/>
    </source>
</evidence>
<dbReference type="InterPro" id="IPR021109">
    <property type="entry name" value="Peptidase_aspartic_dom_sf"/>
</dbReference>
<protein>
    <submittedName>
        <fullName evidence="16">Aspartic peptidase domain-containing protein</fullName>
    </submittedName>
</protein>
<dbReference type="STRING" id="42251.A0A2T6ZEH4"/>
<dbReference type="OrthoDB" id="28208at2759"/>
<feature type="region of interest" description="Disordered" evidence="13">
    <location>
        <begin position="416"/>
        <end position="476"/>
    </location>
</feature>
<keyword evidence="8" id="KW-0325">Glycoprotein</keyword>
<evidence type="ECO:0000256" key="13">
    <source>
        <dbReference type="SAM" id="MobiDB-lite"/>
    </source>
</evidence>
<dbReference type="FunFam" id="2.40.70.10:FF:000008">
    <property type="entry name" value="Cathepsin D"/>
    <property type="match status" value="1"/>
</dbReference>
<comment type="subcellular location">
    <subcellularLocation>
        <location evidence="1">Cell membrane</location>
    </subcellularLocation>
</comment>
<keyword evidence="17" id="KW-1185">Reference proteome</keyword>
<reference evidence="16 17" key="1">
    <citation type="submission" date="2017-04" db="EMBL/GenBank/DDBJ databases">
        <title>Draft genome sequence of Tuber borchii Vittad., a whitish edible truffle.</title>
        <authorList>
            <consortium name="DOE Joint Genome Institute"/>
            <person name="Murat C."/>
            <person name="Kuo A."/>
            <person name="Barry K.W."/>
            <person name="Clum A."/>
            <person name="Dockter R.B."/>
            <person name="Fauchery L."/>
            <person name="Iotti M."/>
            <person name="Kohler A."/>
            <person name="Labutti K."/>
            <person name="Lindquist E.A."/>
            <person name="Lipzen A."/>
            <person name="Ohm R.A."/>
            <person name="Wang M."/>
            <person name="Grigoriev I.V."/>
            <person name="Zambonelli A."/>
            <person name="Martin F.M."/>
        </authorList>
    </citation>
    <scope>NUCLEOTIDE SEQUENCE [LARGE SCALE GENOMIC DNA]</scope>
    <source>
        <strain evidence="16 17">Tbo3840</strain>
    </source>
</reference>
<keyword evidence="6 12" id="KW-0378">Hydrolase</keyword>
<dbReference type="PRINTS" id="PR00792">
    <property type="entry name" value="PEPSIN"/>
</dbReference>
<evidence type="ECO:0000256" key="8">
    <source>
        <dbReference type="ARBA" id="ARBA00023180"/>
    </source>
</evidence>
<feature type="compositionally biased region" description="Polar residues" evidence="13">
    <location>
        <begin position="464"/>
        <end position="475"/>
    </location>
</feature>
<evidence type="ECO:0000256" key="1">
    <source>
        <dbReference type="ARBA" id="ARBA00004236"/>
    </source>
</evidence>
<keyword evidence="9" id="KW-0449">Lipoprotein</keyword>
<evidence type="ECO:0000259" key="15">
    <source>
        <dbReference type="PROSITE" id="PS51767"/>
    </source>
</evidence>
<dbReference type="Gene3D" id="2.40.70.10">
    <property type="entry name" value="Acid Proteases"/>
    <property type="match status" value="2"/>
</dbReference>
<comment type="caution">
    <text evidence="16">The sequence shown here is derived from an EMBL/GenBank/DDBJ whole genome shotgun (WGS) entry which is preliminary data.</text>
</comment>
<keyword evidence="14" id="KW-1133">Transmembrane helix</keyword>
<dbReference type="InterPro" id="IPR033121">
    <property type="entry name" value="PEPTIDASE_A1"/>
</dbReference>
<dbReference type="EMBL" id="NESQ01000336">
    <property type="protein sequence ID" value="PUU73879.1"/>
    <property type="molecule type" value="Genomic_DNA"/>
</dbReference>
<evidence type="ECO:0000256" key="5">
    <source>
        <dbReference type="ARBA" id="ARBA00022750"/>
    </source>
</evidence>
<evidence type="ECO:0000256" key="9">
    <source>
        <dbReference type="ARBA" id="ARBA00023288"/>
    </source>
</evidence>
<dbReference type="InterPro" id="IPR034164">
    <property type="entry name" value="Pepsin-like_dom"/>
</dbReference>
<dbReference type="PANTHER" id="PTHR47966">
    <property type="entry name" value="BETA-SITE APP-CLEAVING ENZYME, ISOFORM A-RELATED"/>
    <property type="match status" value="1"/>
</dbReference>
<organism evidence="16 17">
    <name type="scientific">Tuber borchii</name>
    <name type="common">White truffle</name>
    <dbReference type="NCBI Taxonomy" id="42251"/>
    <lineage>
        <taxon>Eukaryota</taxon>
        <taxon>Fungi</taxon>
        <taxon>Dikarya</taxon>
        <taxon>Ascomycota</taxon>
        <taxon>Pezizomycotina</taxon>
        <taxon>Pezizomycetes</taxon>
        <taxon>Pezizales</taxon>
        <taxon>Tuberaceae</taxon>
        <taxon>Tuber</taxon>
    </lineage>
</organism>
<keyword evidence="4 12" id="KW-0645">Protease</keyword>
<feature type="active site" evidence="10">
    <location>
        <position position="127"/>
    </location>
</feature>
<comment type="similarity">
    <text evidence="2 12">Belongs to the peptidase A1 family.</text>
</comment>
<evidence type="ECO:0000256" key="14">
    <source>
        <dbReference type="SAM" id="Phobius"/>
    </source>
</evidence>
<dbReference type="GO" id="GO:0006508">
    <property type="term" value="P:proteolysis"/>
    <property type="evidence" value="ECO:0007669"/>
    <property type="project" value="UniProtKB-KW"/>
</dbReference>
<feature type="transmembrane region" description="Helical" evidence="14">
    <location>
        <begin position="484"/>
        <end position="505"/>
    </location>
</feature>
<name>A0A2T6ZEH4_TUBBO</name>
<keyword evidence="14" id="KW-0812">Transmembrane</keyword>
<evidence type="ECO:0000256" key="10">
    <source>
        <dbReference type="PIRSR" id="PIRSR601461-1"/>
    </source>
</evidence>
<keyword evidence="3" id="KW-1003">Cell membrane</keyword>
<dbReference type="PROSITE" id="PS00141">
    <property type="entry name" value="ASP_PROTEASE"/>
    <property type="match status" value="2"/>
</dbReference>
<dbReference type="InterPro" id="IPR001969">
    <property type="entry name" value="Aspartic_peptidase_AS"/>
</dbReference>
<dbReference type="InterPro" id="IPR001461">
    <property type="entry name" value="Aspartic_peptidase_A1"/>
</dbReference>
<keyword evidence="7 14" id="KW-0472">Membrane</keyword>
<evidence type="ECO:0000256" key="6">
    <source>
        <dbReference type="ARBA" id="ARBA00022801"/>
    </source>
</evidence>
<dbReference type="GO" id="GO:0005886">
    <property type="term" value="C:plasma membrane"/>
    <property type="evidence" value="ECO:0007669"/>
    <property type="project" value="UniProtKB-SubCell"/>
</dbReference>
<evidence type="ECO:0000313" key="17">
    <source>
        <dbReference type="Proteomes" id="UP000244722"/>
    </source>
</evidence>
<dbReference type="Pfam" id="PF00026">
    <property type="entry name" value="Asp"/>
    <property type="match status" value="1"/>
</dbReference>
<dbReference type="PANTHER" id="PTHR47966:SF75">
    <property type="entry name" value="ENDOPEPTIDASE (CTSD), PUTATIVE (AFU_ORTHOLOGUE AFUA_4G07040)-RELATED"/>
    <property type="match status" value="1"/>
</dbReference>
<feature type="active site" evidence="10">
    <location>
        <position position="310"/>
    </location>
</feature>
<dbReference type="SUPFAM" id="SSF50630">
    <property type="entry name" value="Acid proteases"/>
    <property type="match status" value="1"/>
</dbReference>
<feature type="domain" description="Peptidase A1" evidence="15">
    <location>
        <begin position="109"/>
        <end position="417"/>
    </location>
</feature>
<feature type="disulfide bond" evidence="11">
    <location>
        <begin position="344"/>
        <end position="378"/>
    </location>
</feature>
<dbReference type="GO" id="GO:0004190">
    <property type="term" value="F:aspartic-type endopeptidase activity"/>
    <property type="evidence" value="ECO:0007669"/>
    <property type="project" value="UniProtKB-KW"/>
</dbReference>
<evidence type="ECO:0000313" key="16">
    <source>
        <dbReference type="EMBL" id="PUU73879.1"/>
    </source>
</evidence>
<dbReference type="Proteomes" id="UP000244722">
    <property type="component" value="Unassembled WGS sequence"/>
</dbReference>